<sequence length="382" mass="42079">MGAEGPRSFSEIIAAKRAEFISYREAVTKLAEYCGDSLAAVAEGLKQHDIQMLNGAFLEGSERSVVLVHSCTALNGLLDETIKTGEIPDSVSFWDEPNATADGDGWIRKRFIELLRAVDLPCPESLETPGMAEAIGVVKPPAEVAAARWATALRGMSSFHLWEAASVLAGIDPYEPDWGTAPEEDAEIRRCKRLLVSAIDAGELPNNTWGSTRDEQEIPHASLRAWCRENGYDWPIPQRGSLATIGVEDPAEIDRLRAVEMESVELRRHLDAAIASLADANARLAKLDPSTDVLAEMRALQDEINRLKGLAPPRPEFLIPIVVAVQKQFWADWDESKPRPKAEEEIQPWIRSNFPQISDSNALVQAVEKVACPFNRNPAAKK</sequence>
<dbReference type="Proteomes" id="UP000198908">
    <property type="component" value="Unassembled WGS sequence"/>
</dbReference>
<gene>
    <name evidence="1" type="ORF">SAMN05421548_10590</name>
</gene>
<dbReference type="STRING" id="416944.SAMN05421548_10590"/>
<proteinExistence type="predicted"/>
<dbReference type="EMBL" id="FMYQ01000005">
    <property type="protein sequence ID" value="SDC25680.1"/>
    <property type="molecule type" value="Genomic_DNA"/>
</dbReference>
<reference evidence="2" key="1">
    <citation type="submission" date="2016-09" db="EMBL/GenBank/DDBJ databases">
        <authorList>
            <person name="Varghese N."/>
            <person name="Submissions S."/>
        </authorList>
    </citation>
    <scope>NUCLEOTIDE SEQUENCE [LARGE SCALE GENOMIC DNA]</scope>
    <source>
        <strain evidence="2">TNe-862</strain>
    </source>
</reference>
<evidence type="ECO:0000313" key="1">
    <source>
        <dbReference type="EMBL" id="SDC25680.1"/>
    </source>
</evidence>
<evidence type="ECO:0000313" key="2">
    <source>
        <dbReference type="Proteomes" id="UP000198908"/>
    </source>
</evidence>
<organism evidence="1 2">
    <name type="scientific">Paraburkholderia lycopersici</name>
    <dbReference type="NCBI Taxonomy" id="416944"/>
    <lineage>
        <taxon>Bacteria</taxon>
        <taxon>Pseudomonadati</taxon>
        <taxon>Pseudomonadota</taxon>
        <taxon>Betaproteobacteria</taxon>
        <taxon>Burkholderiales</taxon>
        <taxon>Burkholderiaceae</taxon>
        <taxon>Paraburkholderia</taxon>
    </lineage>
</organism>
<protein>
    <submittedName>
        <fullName evidence="1">Uncharacterized protein</fullName>
    </submittedName>
</protein>
<keyword evidence="2" id="KW-1185">Reference proteome</keyword>
<name>A0A1G6K3W0_9BURK</name>
<accession>A0A1G6K3W0</accession>
<dbReference type="RefSeq" id="WP_091996155.1">
    <property type="nucleotide sequence ID" value="NZ_FMYQ01000005.1"/>
</dbReference>
<dbReference type="AlphaFoldDB" id="A0A1G6K3W0"/>
<dbReference type="OrthoDB" id="6631807at2"/>